<evidence type="ECO:0000259" key="2">
    <source>
        <dbReference type="Pfam" id="PF12680"/>
    </source>
</evidence>
<dbReference type="GO" id="GO:0046872">
    <property type="term" value="F:metal ion binding"/>
    <property type="evidence" value="ECO:0007669"/>
    <property type="project" value="InterPro"/>
</dbReference>
<dbReference type="OrthoDB" id="5185819at2"/>
<dbReference type="InterPro" id="IPR034660">
    <property type="entry name" value="DinB/YfiT-like"/>
</dbReference>
<organism evidence="3 4">
    <name type="scientific">Intrasporangium oryzae NRRL B-24470</name>
    <dbReference type="NCBI Taxonomy" id="1386089"/>
    <lineage>
        <taxon>Bacteria</taxon>
        <taxon>Bacillati</taxon>
        <taxon>Actinomycetota</taxon>
        <taxon>Actinomycetes</taxon>
        <taxon>Micrococcales</taxon>
        <taxon>Intrasporangiaceae</taxon>
        <taxon>Intrasporangium</taxon>
    </lineage>
</organism>
<gene>
    <name evidence="3" type="ORF">N865_05665</name>
</gene>
<dbReference type="Gene3D" id="1.20.120.450">
    <property type="entry name" value="dinb family like domain"/>
    <property type="match status" value="1"/>
</dbReference>
<dbReference type="eggNOG" id="COG3631">
    <property type="taxonomic scope" value="Bacteria"/>
</dbReference>
<dbReference type="InterPro" id="IPR037401">
    <property type="entry name" value="SnoaL-like"/>
</dbReference>
<evidence type="ECO:0008006" key="5">
    <source>
        <dbReference type="Google" id="ProtNLM"/>
    </source>
</evidence>
<name>W9G534_9MICO</name>
<keyword evidence="4" id="KW-1185">Reference proteome</keyword>
<dbReference type="Pfam" id="PF11716">
    <property type="entry name" value="MDMPI_N"/>
    <property type="match status" value="1"/>
</dbReference>
<feature type="domain" description="Mycothiol-dependent maleylpyruvate isomerase metal-binding" evidence="1">
    <location>
        <begin position="25"/>
        <end position="141"/>
    </location>
</feature>
<protein>
    <recommendedName>
        <fullName evidence="5">Mycothiol-dependent maleylpyruvate isomerase metal-binding domain-containing protein</fullName>
    </recommendedName>
</protein>
<sequence length="317" mass="34864">MDTTVAGQPVGTQDVGELYRRSVQWWGEKLAAYEDGQWDDPTPCSQWSVRDLINHVVGEDRWTSPLMRGQTIKDVGDRLDGDLLGDDPKKAGADAAAEALGTVAETLPSHGTVHLSYGDDSMDEYIRQLTADHLVHGWDLAVATGSDRHLDPELVAAVSAWFDHAEDAYRSGGMITARLPMTGDPQADLLARFGRDASWGPNHTALAGFNLAFGRGDLYAIMAHMTQDCVFESTGPAPDGVRHEGWEAVQEAWRELFSHTTNPRFVLEEAFVAGERATQRWRYEWVGDDGTPGHVRGVDVLRFSDGKVAEKLSYVKG</sequence>
<reference evidence="3 4" key="1">
    <citation type="submission" date="2013-08" db="EMBL/GenBank/DDBJ databases">
        <title>Intrasporangium oryzae NRRL B-24470.</title>
        <authorList>
            <person name="Liu H."/>
            <person name="Wang G."/>
        </authorList>
    </citation>
    <scope>NUCLEOTIDE SEQUENCE [LARGE SCALE GENOMIC DNA]</scope>
    <source>
        <strain evidence="3 4">NRRL B-24470</strain>
    </source>
</reference>
<comment type="caution">
    <text evidence="3">The sequence shown here is derived from an EMBL/GenBank/DDBJ whole genome shotgun (WGS) entry which is preliminary data.</text>
</comment>
<dbReference type="InterPro" id="IPR032710">
    <property type="entry name" value="NTF2-like_dom_sf"/>
</dbReference>
<dbReference type="Pfam" id="PF12680">
    <property type="entry name" value="SnoaL_2"/>
    <property type="match status" value="1"/>
</dbReference>
<dbReference type="EMBL" id="AWSA01000025">
    <property type="protein sequence ID" value="EWT01266.1"/>
    <property type="molecule type" value="Genomic_DNA"/>
</dbReference>
<evidence type="ECO:0000313" key="3">
    <source>
        <dbReference type="EMBL" id="EWT01266.1"/>
    </source>
</evidence>
<dbReference type="eggNOG" id="COG1576">
    <property type="taxonomic scope" value="Bacteria"/>
</dbReference>
<evidence type="ECO:0000313" key="4">
    <source>
        <dbReference type="Proteomes" id="UP000019489"/>
    </source>
</evidence>
<dbReference type="SUPFAM" id="SSF109854">
    <property type="entry name" value="DinB/YfiT-like putative metalloenzymes"/>
    <property type="match status" value="1"/>
</dbReference>
<proteinExistence type="predicted"/>
<dbReference type="Proteomes" id="UP000019489">
    <property type="component" value="Unassembled WGS sequence"/>
</dbReference>
<dbReference type="InterPro" id="IPR017520">
    <property type="entry name" value="CHP03086"/>
</dbReference>
<dbReference type="NCBIfam" id="TIGR03083">
    <property type="entry name" value="maleylpyruvate isomerase family mycothiol-dependent enzyme"/>
    <property type="match status" value="1"/>
</dbReference>
<dbReference type="InterPro" id="IPR017517">
    <property type="entry name" value="Maleyloyr_isom"/>
</dbReference>
<dbReference type="SUPFAM" id="SSF54427">
    <property type="entry name" value="NTF2-like"/>
    <property type="match status" value="1"/>
</dbReference>
<dbReference type="PATRIC" id="fig|1386089.3.peg.2533"/>
<dbReference type="STRING" id="1386089.N865_05665"/>
<dbReference type="RefSeq" id="WP_051510525.1">
    <property type="nucleotide sequence ID" value="NZ_AWSA01000025.1"/>
</dbReference>
<dbReference type="AlphaFoldDB" id="W9G534"/>
<feature type="domain" description="SnoaL-like" evidence="2">
    <location>
        <begin position="210"/>
        <end position="310"/>
    </location>
</feature>
<dbReference type="Gene3D" id="3.10.450.50">
    <property type="match status" value="1"/>
</dbReference>
<evidence type="ECO:0000259" key="1">
    <source>
        <dbReference type="Pfam" id="PF11716"/>
    </source>
</evidence>
<dbReference type="NCBIfam" id="TIGR03086">
    <property type="entry name" value="TIGR03086 family metal-binding protein"/>
    <property type="match status" value="1"/>
</dbReference>
<dbReference type="InterPro" id="IPR024344">
    <property type="entry name" value="MDMPI_metal-binding"/>
</dbReference>
<accession>W9G534</accession>